<reference evidence="7 8" key="1">
    <citation type="submission" date="2019-02" db="EMBL/GenBank/DDBJ databases">
        <title>Complete Genome Sequence and Methylome Analysis of Sphaerotilus natans subsp. sulfidivorans D-507.</title>
        <authorList>
            <person name="Fomenkov A."/>
            <person name="Gridneva E."/>
            <person name="Smolyakov D."/>
            <person name="Dubinina G."/>
            <person name="Vincze T."/>
            <person name="Grabovich M."/>
            <person name="Roberts R.J."/>
        </authorList>
    </citation>
    <scope>NUCLEOTIDE SEQUENCE [LARGE SCALE GENOMIC DNA]</scope>
    <source>
        <strain evidence="7 8">D-507</strain>
    </source>
</reference>
<accession>A0A5C1Q7I3</accession>
<gene>
    <name evidence="7" type="ORF">EWH46_15780</name>
</gene>
<dbReference type="RefSeq" id="WP_149504714.1">
    <property type="nucleotide sequence ID" value="NZ_JACCPY010000007.1"/>
</dbReference>
<dbReference type="KEGG" id="snn:EWH46_15780"/>
<evidence type="ECO:0000256" key="6">
    <source>
        <dbReference type="ARBA" id="ARBA00023136"/>
    </source>
</evidence>
<proteinExistence type="predicted"/>
<name>A0A5C1Q7I3_9BURK</name>
<sequence>MAMATCWRTVAAVSLGTLFSWYDFFLHGVMAALLAHHFFGAGDFGVDAPSALFMLSLLNFTAGFVVRPVGALLFGRLGDMIGRKYTFLITLLVMGLSTCAIGLLPTVASVGMAAPVMLVLLRLLQGLALGGEYGGAVVFVAEQAPPGRRGLHTACVQTTASLGLAMALAVVLLLRALLGEANFIEWGWRLPFLLSAVLLALGVWVRLSMSESPVYLALRQRGSASRTPIREAFGHREPLRRALLLLFGAVAGQAVVWYACQFHALFYLVEVLQVDEVQAQVMLLLALLLGAPLFPLFGALSDRIGRRPVLLGGLLLAAVGLIPVFDAMVAATVITPSGSGQIDRLHGVGLLLLLLLPVAMVYAPLAAWLTESFPARIRYTAVSLPYHLGNGWFGGLVPVIAFASLSHGEVARHGLLYPVAVACLSALVGGLWLRDLPAARRRGPLG</sequence>
<dbReference type="PANTHER" id="PTHR43045">
    <property type="entry name" value="SHIKIMATE TRANSPORTER"/>
    <property type="match status" value="1"/>
</dbReference>
<dbReference type="InterPro" id="IPR011701">
    <property type="entry name" value="MFS"/>
</dbReference>
<evidence type="ECO:0000256" key="3">
    <source>
        <dbReference type="ARBA" id="ARBA00022475"/>
    </source>
</evidence>
<keyword evidence="6" id="KW-0472">Membrane</keyword>
<dbReference type="GO" id="GO:0005886">
    <property type="term" value="C:plasma membrane"/>
    <property type="evidence" value="ECO:0007669"/>
    <property type="project" value="UniProtKB-SubCell"/>
</dbReference>
<organism evidence="7 8">
    <name type="scientific">Sphaerotilus sulfidivorans</name>
    <dbReference type="NCBI Taxonomy" id="639200"/>
    <lineage>
        <taxon>Bacteria</taxon>
        <taxon>Pseudomonadati</taxon>
        <taxon>Pseudomonadota</taxon>
        <taxon>Betaproteobacteria</taxon>
        <taxon>Burkholderiales</taxon>
        <taxon>Sphaerotilaceae</taxon>
        <taxon>Sphaerotilus</taxon>
    </lineage>
</organism>
<evidence type="ECO:0000256" key="5">
    <source>
        <dbReference type="ARBA" id="ARBA00022989"/>
    </source>
</evidence>
<dbReference type="EMBL" id="CP035708">
    <property type="protein sequence ID" value="QEN02082.1"/>
    <property type="molecule type" value="Genomic_DNA"/>
</dbReference>
<keyword evidence="2" id="KW-0813">Transport</keyword>
<dbReference type="Proteomes" id="UP000323522">
    <property type="component" value="Chromosome"/>
</dbReference>
<dbReference type="Pfam" id="PF07690">
    <property type="entry name" value="MFS_1"/>
    <property type="match status" value="1"/>
</dbReference>
<keyword evidence="5" id="KW-1133">Transmembrane helix</keyword>
<evidence type="ECO:0000313" key="8">
    <source>
        <dbReference type="Proteomes" id="UP000323522"/>
    </source>
</evidence>
<dbReference type="InterPro" id="IPR036259">
    <property type="entry name" value="MFS_trans_sf"/>
</dbReference>
<evidence type="ECO:0000256" key="2">
    <source>
        <dbReference type="ARBA" id="ARBA00022448"/>
    </source>
</evidence>
<dbReference type="Gene3D" id="1.20.1250.20">
    <property type="entry name" value="MFS general substrate transporter like domains"/>
    <property type="match status" value="2"/>
</dbReference>
<dbReference type="OrthoDB" id="6766492at2"/>
<evidence type="ECO:0000313" key="7">
    <source>
        <dbReference type="EMBL" id="QEN02082.1"/>
    </source>
</evidence>
<keyword evidence="3" id="KW-1003">Cell membrane</keyword>
<dbReference type="AlphaFoldDB" id="A0A5C1Q7I3"/>
<dbReference type="InterPro" id="IPR020846">
    <property type="entry name" value="MFS_dom"/>
</dbReference>
<keyword evidence="4" id="KW-0812">Transmembrane</keyword>
<dbReference type="PROSITE" id="PS00217">
    <property type="entry name" value="SUGAR_TRANSPORT_2"/>
    <property type="match status" value="1"/>
</dbReference>
<protein>
    <submittedName>
        <fullName evidence="7">MFS transporter</fullName>
    </submittedName>
</protein>
<comment type="subcellular location">
    <subcellularLocation>
        <location evidence="1">Cell membrane</location>
        <topology evidence="1">Multi-pass membrane protein</topology>
    </subcellularLocation>
</comment>
<evidence type="ECO:0000256" key="1">
    <source>
        <dbReference type="ARBA" id="ARBA00004651"/>
    </source>
</evidence>
<dbReference type="GO" id="GO:0022857">
    <property type="term" value="F:transmembrane transporter activity"/>
    <property type="evidence" value="ECO:0007669"/>
    <property type="project" value="InterPro"/>
</dbReference>
<dbReference type="InterPro" id="IPR005829">
    <property type="entry name" value="Sugar_transporter_CS"/>
</dbReference>
<dbReference type="PROSITE" id="PS50850">
    <property type="entry name" value="MFS"/>
    <property type="match status" value="1"/>
</dbReference>
<evidence type="ECO:0000256" key="4">
    <source>
        <dbReference type="ARBA" id="ARBA00022692"/>
    </source>
</evidence>
<dbReference type="SUPFAM" id="SSF103473">
    <property type="entry name" value="MFS general substrate transporter"/>
    <property type="match status" value="1"/>
</dbReference>
<dbReference type="PANTHER" id="PTHR43045:SF7">
    <property type="entry name" value="MAJOR FACILITATOR SUPERFAMILY TRANSPORTER"/>
    <property type="match status" value="1"/>
</dbReference>